<gene>
    <name evidence="3" type="ORF">GSTUAT00002590001</name>
</gene>
<keyword evidence="4" id="KW-1185">Reference proteome</keyword>
<dbReference type="Pfam" id="PF00472">
    <property type="entry name" value="RF-1"/>
    <property type="match status" value="1"/>
</dbReference>
<dbReference type="PANTHER" id="PTHR11075">
    <property type="entry name" value="PEPTIDE CHAIN RELEASE FACTOR"/>
    <property type="match status" value="1"/>
</dbReference>
<sequence length="188" mass="21620">MFLVRRPTIPIRFPAVNARKALWGAYKSPSGKEEEQIKQKRKWLAEFIPESIPRKNCDLVFSRASGPGGQNVNKVNSKVTLKLDLSTKGDFIPPYVLDEVLKKSKHLTNNNEIIIRSDSSRKQVENIENCFRKLYTSIRECVQVPGETSEDTKKRIEKLEKDGKEKRLREKKANSSKKTSRKGGRDEF</sequence>
<dbReference type="SUPFAM" id="SSF110916">
    <property type="entry name" value="Peptidyl-tRNA hydrolase domain-like"/>
    <property type="match status" value="1"/>
</dbReference>
<dbReference type="GO" id="GO:0016150">
    <property type="term" value="F:translation release factor activity, codon nonspecific"/>
    <property type="evidence" value="ECO:0007669"/>
    <property type="project" value="TreeGrafter"/>
</dbReference>
<protein>
    <recommendedName>
        <fullName evidence="2">Prokaryotic-type class I peptide chain release factors domain-containing protein</fullName>
    </recommendedName>
</protein>
<dbReference type="Gene3D" id="3.30.160.20">
    <property type="match status" value="1"/>
</dbReference>
<evidence type="ECO:0000259" key="2">
    <source>
        <dbReference type="PROSITE" id="PS00745"/>
    </source>
</evidence>
<dbReference type="GO" id="GO:0070126">
    <property type="term" value="P:mitochondrial translational termination"/>
    <property type="evidence" value="ECO:0007669"/>
    <property type="project" value="TreeGrafter"/>
</dbReference>
<evidence type="ECO:0000313" key="3">
    <source>
        <dbReference type="EMBL" id="CUS13351.1"/>
    </source>
</evidence>
<feature type="region of interest" description="Disordered" evidence="1">
    <location>
        <begin position="146"/>
        <end position="188"/>
    </location>
</feature>
<dbReference type="PANTHER" id="PTHR11075:SF54">
    <property type="entry name" value="LARGE RIBOSOMAL SUBUNIT PROTEIN ML62"/>
    <property type="match status" value="1"/>
</dbReference>
<feature type="compositionally biased region" description="Basic and acidic residues" evidence="1">
    <location>
        <begin position="150"/>
        <end position="173"/>
    </location>
</feature>
<dbReference type="AlphaFoldDB" id="A0A292Q2Q3"/>
<dbReference type="InterPro" id="IPR052104">
    <property type="entry name" value="Mito_Release_Factor_mL62"/>
</dbReference>
<dbReference type="EMBL" id="LN890974">
    <property type="protein sequence ID" value="CUS13351.1"/>
    <property type="molecule type" value="Genomic_DNA"/>
</dbReference>
<organism evidence="3 4">
    <name type="scientific">Tuber aestivum</name>
    <name type="common">summer truffle</name>
    <dbReference type="NCBI Taxonomy" id="59557"/>
    <lineage>
        <taxon>Eukaryota</taxon>
        <taxon>Fungi</taxon>
        <taxon>Dikarya</taxon>
        <taxon>Ascomycota</taxon>
        <taxon>Pezizomycotina</taxon>
        <taxon>Pezizomycetes</taxon>
        <taxon>Pezizales</taxon>
        <taxon>Tuberaceae</taxon>
        <taxon>Tuber</taxon>
    </lineage>
</organism>
<proteinExistence type="predicted"/>
<feature type="domain" description="Prokaryotic-type class I peptide chain release factors" evidence="2">
    <location>
        <begin position="63"/>
        <end position="79"/>
    </location>
</feature>
<dbReference type="PROSITE" id="PS00745">
    <property type="entry name" value="RF_PROK_I"/>
    <property type="match status" value="1"/>
</dbReference>
<dbReference type="GO" id="GO:0005762">
    <property type="term" value="C:mitochondrial large ribosomal subunit"/>
    <property type="evidence" value="ECO:0007669"/>
    <property type="project" value="TreeGrafter"/>
</dbReference>
<evidence type="ECO:0000313" key="4">
    <source>
        <dbReference type="Proteomes" id="UP001412239"/>
    </source>
</evidence>
<evidence type="ECO:0000256" key="1">
    <source>
        <dbReference type="SAM" id="MobiDB-lite"/>
    </source>
</evidence>
<name>A0A292Q2Q3_9PEZI</name>
<accession>A0A292Q2Q3</accession>
<dbReference type="InterPro" id="IPR000352">
    <property type="entry name" value="Pep_chain_release_fac_I"/>
</dbReference>
<dbReference type="GO" id="GO:0004045">
    <property type="term" value="F:peptidyl-tRNA hydrolase activity"/>
    <property type="evidence" value="ECO:0007669"/>
    <property type="project" value="TreeGrafter"/>
</dbReference>
<reference evidence="3" key="1">
    <citation type="submission" date="2015-10" db="EMBL/GenBank/DDBJ databases">
        <authorList>
            <person name="Regsiter A."/>
            <person name="william w."/>
        </authorList>
    </citation>
    <scope>NUCLEOTIDE SEQUENCE</scope>
    <source>
        <strain evidence="3">Montdore</strain>
    </source>
</reference>
<dbReference type="Proteomes" id="UP001412239">
    <property type="component" value="Unassembled WGS sequence"/>
</dbReference>